<comment type="subcellular location">
    <subcellularLocation>
        <location evidence="1">Cell inner membrane</location>
    </subcellularLocation>
</comment>
<dbReference type="Pfam" id="PF01203">
    <property type="entry name" value="T2SSN"/>
    <property type="match status" value="1"/>
</dbReference>
<evidence type="ECO:0000256" key="3">
    <source>
        <dbReference type="ARBA" id="ARBA00021563"/>
    </source>
</evidence>
<dbReference type="InterPro" id="IPR022792">
    <property type="entry name" value="T2SS_protein-GspN"/>
</dbReference>
<evidence type="ECO:0000256" key="10">
    <source>
        <dbReference type="ARBA" id="ARBA00030772"/>
    </source>
</evidence>
<dbReference type="EMBL" id="CP015118">
    <property type="protein sequence ID" value="ARN23746.1"/>
    <property type="molecule type" value="Genomic_DNA"/>
</dbReference>
<dbReference type="KEGG" id="rgu:A4W93_05615"/>
<keyword evidence="5" id="KW-1003">Cell membrane</keyword>
<evidence type="ECO:0000256" key="7">
    <source>
        <dbReference type="ARBA" id="ARBA00022692"/>
    </source>
</evidence>
<keyword evidence="7" id="KW-0812">Transmembrane</keyword>
<name>A0A1W6LHQ1_9BURK</name>
<gene>
    <name evidence="11" type="ORF">A4W93_05615</name>
</gene>
<dbReference type="GO" id="GO:0015628">
    <property type="term" value="P:protein secretion by the type II secretion system"/>
    <property type="evidence" value="ECO:0007669"/>
    <property type="project" value="InterPro"/>
</dbReference>
<reference evidence="11 12" key="1">
    <citation type="submission" date="2016-04" db="EMBL/GenBank/DDBJ databases">
        <title>Complete genome sequence of natural rubber-degrading, novel Gram-negative bacterium, Rhizobacter gummiphilus strain NS21.</title>
        <authorList>
            <person name="Tabata M."/>
            <person name="Kasai D."/>
            <person name="Fukuda M."/>
        </authorList>
    </citation>
    <scope>NUCLEOTIDE SEQUENCE [LARGE SCALE GENOMIC DNA]</scope>
    <source>
        <strain evidence="11 12">NS21</strain>
    </source>
</reference>
<evidence type="ECO:0000256" key="9">
    <source>
        <dbReference type="ARBA" id="ARBA00023136"/>
    </source>
</evidence>
<dbReference type="GO" id="GO:0005886">
    <property type="term" value="C:plasma membrane"/>
    <property type="evidence" value="ECO:0007669"/>
    <property type="project" value="UniProtKB-SubCell"/>
</dbReference>
<keyword evidence="8" id="KW-0653">Protein transport</keyword>
<evidence type="ECO:0000256" key="8">
    <source>
        <dbReference type="ARBA" id="ARBA00022927"/>
    </source>
</evidence>
<evidence type="ECO:0000256" key="6">
    <source>
        <dbReference type="ARBA" id="ARBA00022519"/>
    </source>
</evidence>
<proteinExistence type="inferred from homology"/>
<dbReference type="STRING" id="946333.A4W93_05615"/>
<evidence type="ECO:0000256" key="5">
    <source>
        <dbReference type="ARBA" id="ARBA00022475"/>
    </source>
</evidence>
<accession>A0A1W6LHQ1</accession>
<sequence>MVGVFTALVVFAPAEWLARMVASGTSQRVLLSDARGTLWSGSAVVVLTGGPGSRDATALPGRFEWTLGLAGTALSLKARHDCCLNDTVTMRLKPGFGRMSATLVPPPGWVGQWPSALLSGLGTPFNTLQLGGRMRVLSPGLTVEWVQGRVIFDGALDVEVLQASSRLTTLDTLGSYRFSINGNASRPGEPSQVTLVTTEGALKLSGSGTWSANGLRFRGEATATENEAAALSNLLNIIGRRSGARSVISIG</sequence>
<dbReference type="GO" id="GO:0015627">
    <property type="term" value="C:type II protein secretion system complex"/>
    <property type="evidence" value="ECO:0007669"/>
    <property type="project" value="InterPro"/>
</dbReference>
<keyword evidence="4" id="KW-0813">Transport</keyword>
<dbReference type="Proteomes" id="UP000193427">
    <property type="component" value="Chromosome"/>
</dbReference>
<dbReference type="AlphaFoldDB" id="A0A1W6LHQ1"/>
<keyword evidence="9" id="KW-0472">Membrane</keyword>
<evidence type="ECO:0000256" key="4">
    <source>
        <dbReference type="ARBA" id="ARBA00022448"/>
    </source>
</evidence>
<organism evidence="11 12">
    <name type="scientific">Piscinibacter gummiphilus</name>
    <dbReference type="NCBI Taxonomy" id="946333"/>
    <lineage>
        <taxon>Bacteria</taxon>
        <taxon>Pseudomonadati</taxon>
        <taxon>Pseudomonadota</taxon>
        <taxon>Betaproteobacteria</taxon>
        <taxon>Burkholderiales</taxon>
        <taxon>Sphaerotilaceae</taxon>
        <taxon>Piscinibacter</taxon>
    </lineage>
</organism>
<evidence type="ECO:0000256" key="1">
    <source>
        <dbReference type="ARBA" id="ARBA00004533"/>
    </source>
</evidence>
<evidence type="ECO:0000313" key="11">
    <source>
        <dbReference type="EMBL" id="ARN23746.1"/>
    </source>
</evidence>
<evidence type="ECO:0000313" key="12">
    <source>
        <dbReference type="Proteomes" id="UP000193427"/>
    </source>
</evidence>
<comment type="similarity">
    <text evidence="2">Belongs to the GSP N family.</text>
</comment>
<keyword evidence="12" id="KW-1185">Reference proteome</keyword>
<protein>
    <recommendedName>
        <fullName evidence="3">Type II secretion system protein N</fullName>
    </recommendedName>
    <alternativeName>
        <fullName evidence="10">General secretion pathway protein N</fullName>
    </alternativeName>
</protein>
<evidence type="ECO:0000256" key="2">
    <source>
        <dbReference type="ARBA" id="ARBA00007208"/>
    </source>
</evidence>
<keyword evidence="6" id="KW-0997">Cell inner membrane</keyword>